<dbReference type="GO" id="GO:0008270">
    <property type="term" value="F:zinc ion binding"/>
    <property type="evidence" value="ECO:0007669"/>
    <property type="project" value="InterPro"/>
</dbReference>
<feature type="binding site" evidence="5">
    <location>
        <position position="108"/>
    </location>
    <ligand>
        <name>Zn(2+)</name>
        <dbReference type="ChEBI" id="CHEBI:29105"/>
        <label>1</label>
    </ligand>
</feature>
<organism evidence="7 8">
    <name type="scientific">Oldenlandia corymbosa var. corymbosa</name>
    <dbReference type="NCBI Taxonomy" id="529605"/>
    <lineage>
        <taxon>Eukaryota</taxon>
        <taxon>Viridiplantae</taxon>
        <taxon>Streptophyta</taxon>
        <taxon>Embryophyta</taxon>
        <taxon>Tracheophyta</taxon>
        <taxon>Spermatophyta</taxon>
        <taxon>Magnoliopsida</taxon>
        <taxon>eudicotyledons</taxon>
        <taxon>Gunneridae</taxon>
        <taxon>Pentapetalae</taxon>
        <taxon>asterids</taxon>
        <taxon>lamiids</taxon>
        <taxon>Gentianales</taxon>
        <taxon>Rubiaceae</taxon>
        <taxon>Rubioideae</taxon>
        <taxon>Spermacoceae</taxon>
        <taxon>Hedyotis-Oldenlandia complex</taxon>
        <taxon>Oldenlandia</taxon>
    </lineage>
</organism>
<comment type="cofactor">
    <cofactor evidence="5">
        <name>Ca(2+)</name>
        <dbReference type="ChEBI" id="CHEBI:29108"/>
    </cofactor>
    <text evidence="5">Can bind about 5 Ca(2+) ions per subunit.</text>
</comment>
<gene>
    <name evidence="7" type="ORF">OLC1_LOCUS10829</name>
</gene>
<evidence type="ECO:0000313" key="8">
    <source>
        <dbReference type="Proteomes" id="UP001161247"/>
    </source>
</evidence>
<evidence type="ECO:0000259" key="6">
    <source>
        <dbReference type="Pfam" id="PF00413"/>
    </source>
</evidence>
<feature type="binding site" evidence="5">
    <location>
        <position position="96"/>
    </location>
    <ligand>
        <name>Ca(2+)</name>
        <dbReference type="ChEBI" id="CHEBI:29108"/>
        <label>2</label>
    </ligand>
</feature>
<evidence type="ECO:0000256" key="3">
    <source>
        <dbReference type="ARBA" id="ARBA00022801"/>
    </source>
</evidence>
<dbReference type="Pfam" id="PF00413">
    <property type="entry name" value="Peptidase_M10"/>
    <property type="match status" value="1"/>
</dbReference>
<feature type="domain" description="Peptidase M10 metallopeptidase" evidence="6">
    <location>
        <begin position="48"/>
        <end position="120"/>
    </location>
</feature>
<dbReference type="PANTHER" id="PTHR10201">
    <property type="entry name" value="MATRIX METALLOPROTEINASE"/>
    <property type="match status" value="1"/>
</dbReference>
<dbReference type="PANTHER" id="PTHR10201:SF321">
    <property type="entry name" value="METALLOENDOPROTEINASE 4-MMP"/>
    <property type="match status" value="1"/>
</dbReference>
<keyword evidence="4 5" id="KW-0862">Zinc</keyword>
<dbReference type="AlphaFoldDB" id="A0AAV1D106"/>
<name>A0AAV1D106_OLDCO</name>
<dbReference type="InterPro" id="IPR021190">
    <property type="entry name" value="Pept_M10A"/>
</dbReference>
<evidence type="ECO:0000256" key="5">
    <source>
        <dbReference type="PIRSR" id="PIRSR621190-2"/>
    </source>
</evidence>
<dbReference type="GO" id="GO:0031012">
    <property type="term" value="C:extracellular matrix"/>
    <property type="evidence" value="ECO:0007669"/>
    <property type="project" value="InterPro"/>
</dbReference>
<dbReference type="Gene3D" id="3.40.390.10">
    <property type="entry name" value="Collagenase (Catalytic Domain)"/>
    <property type="match status" value="1"/>
</dbReference>
<dbReference type="EMBL" id="OX459121">
    <property type="protein sequence ID" value="CAI9101178.1"/>
    <property type="molecule type" value="Genomic_DNA"/>
</dbReference>
<dbReference type="GO" id="GO:0006508">
    <property type="term" value="P:proteolysis"/>
    <property type="evidence" value="ECO:0007669"/>
    <property type="project" value="UniProtKB-KW"/>
</dbReference>
<dbReference type="GO" id="GO:0030198">
    <property type="term" value="P:extracellular matrix organization"/>
    <property type="evidence" value="ECO:0007669"/>
    <property type="project" value="TreeGrafter"/>
</dbReference>
<keyword evidence="1" id="KW-0645">Protease</keyword>
<keyword evidence="2 5" id="KW-0479">Metal-binding</keyword>
<dbReference type="PRINTS" id="PR00138">
    <property type="entry name" value="MATRIXIN"/>
</dbReference>
<keyword evidence="8" id="KW-1185">Reference proteome</keyword>
<dbReference type="GO" id="GO:0004222">
    <property type="term" value="F:metalloendopeptidase activity"/>
    <property type="evidence" value="ECO:0007669"/>
    <property type="project" value="InterPro"/>
</dbReference>
<dbReference type="Proteomes" id="UP001161247">
    <property type="component" value="Chromosome 4"/>
</dbReference>
<protein>
    <submittedName>
        <fullName evidence="7">OLC1v1038439C1</fullName>
    </submittedName>
</protein>
<accession>A0AAV1D106</accession>
<evidence type="ECO:0000256" key="2">
    <source>
        <dbReference type="ARBA" id="ARBA00022723"/>
    </source>
</evidence>
<reference evidence="7" key="1">
    <citation type="submission" date="2023-03" db="EMBL/GenBank/DDBJ databases">
        <authorList>
            <person name="Julca I."/>
        </authorList>
    </citation>
    <scope>NUCLEOTIDE SEQUENCE</scope>
</reference>
<feature type="binding site" evidence="5">
    <location>
        <position position="106"/>
    </location>
    <ligand>
        <name>Zn(2+)</name>
        <dbReference type="ChEBI" id="CHEBI:29105"/>
        <label>1</label>
    </ligand>
</feature>
<evidence type="ECO:0000256" key="1">
    <source>
        <dbReference type="ARBA" id="ARBA00022670"/>
    </source>
</evidence>
<dbReference type="InterPro" id="IPR024079">
    <property type="entry name" value="MetalloPept_cat_dom_sf"/>
</dbReference>
<evidence type="ECO:0000313" key="7">
    <source>
        <dbReference type="EMBL" id="CAI9101178.1"/>
    </source>
</evidence>
<proteinExistence type="predicted"/>
<keyword evidence="3" id="KW-0378">Hydrolase</keyword>
<keyword evidence="5" id="KW-0106">Calcium</keyword>
<sequence>MRMMQTFMQPRTTRFFGTSPKWNRTSPIKLNYTFLPDHMIQNRTSPIKLNYTFLPDPMIQSLSLADIRLMFQQVFGRWAAVIPITFVETNDVNHADIKIGFYVGDHGDESPFDGMSENFGALFRA</sequence>
<feature type="binding site" evidence="5">
    <location>
        <position position="114"/>
    </location>
    <ligand>
        <name>Ca(2+)</name>
        <dbReference type="ChEBI" id="CHEBI:29108"/>
        <label>3</label>
    </ligand>
</feature>
<feature type="binding site" evidence="5">
    <location>
        <position position="116"/>
    </location>
    <ligand>
        <name>Ca(2+)</name>
        <dbReference type="ChEBI" id="CHEBI:29108"/>
        <label>3</label>
    </ligand>
</feature>
<evidence type="ECO:0000256" key="4">
    <source>
        <dbReference type="ARBA" id="ARBA00022833"/>
    </source>
</evidence>
<dbReference type="InterPro" id="IPR001818">
    <property type="entry name" value="Pept_M10_metallopeptidase"/>
</dbReference>
<feature type="binding site" evidence="5">
    <location>
        <position position="113"/>
    </location>
    <ligand>
        <name>Ca(2+)</name>
        <dbReference type="ChEBI" id="CHEBI:29108"/>
        <label>3</label>
    </ligand>
</feature>
<dbReference type="GO" id="GO:0030574">
    <property type="term" value="P:collagen catabolic process"/>
    <property type="evidence" value="ECO:0007669"/>
    <property type="project" value="TreeGrafter"/>
</dbReference>
<dbReference type="SUPFAM" id="SSF55486">
    <property type="entry name" value="Metalloproteases ('zincins'), catalytic domain"/>
    <property type="match status" value="1"/>
</dbReference>
<comment type="cofactor">
    <cofactor evidence="5">
        <name>Zn(2+)</name>
        <dbReference type="ChEBI" id="CHEBI:29105"/>
    </cofactor>
    <text evidence="5">Binds 2 Zn(2+) ions per subunit.</text>
</comment>